<evidence type="ECO:0000256" key="1">
    <source>
        <dbReference type="SAM" id="MobiDB-lite"/>
    </source>
</evidence>
<keyword evidence="4" id="KW-1185">Reference proteome</keyword>
<organism evidence="3 4">
    <name type="scientific">Dictyobacter alpinus</name>
    <dbReference type="NCBI Taxonomy" id="2014873"/>
    <lineage>
        <taxon>Bacteria</taxon>
        <taxon>Bacillati</taxon>
        <taxon>Chloroflexota</taxon>
        <taxon>Ktedonobacteria</taxon>
        <taxon>Ktedonobacterales</taxon>
        <taxon>Dictyobacteraceae</taxon>
        <taxon>Dictyobacter</taxon>
    </lineage>
</organism>
<dbReference type="AlphaFoldDB" id="A0A402B2A7"/>
<evidence type="ECO:0000313" key="4">
    <source>
        <dbReference type="Proteomes" id="UP000287171"/>
    </source>
</evidence>
<name>A0A402B2A7_9CHLR</name>
<protein>
    <recommendedName>
        <fullName evidence="5">Lipoprotein</fullName>
    </recommendedName>
</protein>
<dbReference type="RefSeq" id="WP_126626070.1">
    <property type="nucleotide sequence ID" value="NZ_BIFT01000001.1"/>
</dbReference>
<feature type="transmembrane region" description="Helical" evidence="2">
    <location>
        <begin position="28"/>
        <end position="51"/>
    </location>
</feature>
<evidence type="ECO:0000256" key="2">
    <source>
        <dbReference type="SAM" id="Phobius"/>
    </source>
</evidence>
<dbReference type="EMBL" id="BIFT01000001">
    <property type="protein sequence ID" value="GCE25494.1"/>
    <property type="molecule type" value="Genomic_DNA"/>
</dbReference>
<keyword evidence="2" id="KW-0812">Transmembrane</keyword>
<reference evidence="4" key="1">
    <citation type="submission" date="2018-12" db="EMBL/GenBank/DDBJ databases">
        <title>Tengunoibacter tsumagoiensis gen. nov., sp. nov., Dictyobacter kobayashii sp. nov., D. alpinus sp. nov., and D. joshuensis sp. nov. and description of Dictyobacteraceae fam. nov. within the order Ktedonobacterales isolated from Tengu-no-mugimeshi.</title>
        <authorList>
            <person name="Wang C.M."/>
            <person name="Zheng Y."/>
            <person name="Sakai Y."/>
            <person name="Toyoda A."/>
            <person name="Minakuchi Y."/>
            <person name="Abe K."/>
            <person name="Yokota A."/>
            <person name="Yabe S."/>
        </authorList>
    </citation>
    <scope>NUCLEOTIDE SEQUENCE [LARGE SCALE GENOMIC DNA]</scope>
    <source>
        <strain evidence="4">Uno16</strain>
    </source>
</reference>
<sequence>MYDPDKTMPLPLTNDTPRPQPPNKKYRLGLAMIIAAIVLLVISVLIFFPFIQTSTNPQLSNVPTRKPTPTRILPTPTPTPTPFDPAVGAILPNYRVIAFYAVPGAEVTGPAYAPDAQMLTKLKAQSDAYEKLDATHPVKMGIDLVVSVPDNYPGPDHTYSHHVDNDTIQHYIDFCQNNNLLLFLDLNFGQAVVKDELAYFMPYLEHYTFVHMAIDPEWMFPRHDGIPGTNLSNVRATDLNPAIEELAALPMKYHVPRKILIIHQYRGDGDTLATPFDAGQAEIADKRNLFSDPRVDVVLHVDSVGGFPGDHQEKVLQYSQWVKDDMHKYNNFKYGGFKIFYRLEAPTGLMTPQEILAMDPPPMVVTYGN</sequence>
<gene>
    <name evidence="3" type="ORF">KDA_09780</name>
</gene>
<evidence type="ECO:0000313" key="3">
    <source>
        <dbReference type="EMBL" id="GCE25494.1"/>
    </source>
</evidence>
<feature type="region of interest" description="Disordered" evidence="1">
    <location>
        <begin position="1"/>
        <end position="22"/>
    </location>
</feature>
<keyword evidence="2" id="KW-0472">Membrane</keyword>
<proteinExistence type="predicted"/>
<accession>A0A402B2A7</accession>
<feature type="compositionally biased region" description="Low complexity" evidence="1">
    <location>
        <begin position="63"/>
        <end position="74"/>
    </location>
</feature>
<dbReference type="Proteomes" id="UP000287171">
    <property type="component" value="Unassembled WGS sequence"/>
</dbReference>
<evidence type="ECO:0008006" key="5">
    <source>
        <dbReference type="Google" id="ProtNLM"/>
    </source>
</evidence>
<feature type="region of interest" description="Disordered" evidence="1">
    <location>
        <begin position="58"/>
        <end position="79"/>
    </location>
</feature>
<dbReference type="OrthoDB" id="9812120at2"/>
<comment type="caution">
    <text evidence="3">The sequence shown here is derived from an EMBL/GenBank/DDBJ whole genome shotgun (WGS) entry which is preliminary data.</text>
</comment>
<keyword evidence="2" id="KW-1133">Transmembrane helix</keyword>